<dbReference type="RefSeq" id="YP_009121800.1">
    <property type="nucleotide sequence ID" value="NC_026511.1"/>
</dbReference>
<reference evidence="2 4" key="3">
    <citation type="journal article" date="2015" name="Viruses">
        <title>The complete sequence of the first Spodoptera frugiperda Betabaculovirus genome: a natural multiple recombinant virus.</title>
        <authorList>
            <person name="Cuartas P.E."/>
            <person name="Barrera G.P."/>
            <person name="Belaich M.N."/>
            <person name="Barreto E."/>
            <person name="Ghiringhelli P.D."/>
            <person name="Villamizar L.F."/>
        </authorList>
    </citation>
    <scope>NUCLEOTIDE SEQUENCE [LARGE SCALE GENOMIC DNA]</scope>
    <source>
        <strain evidence="2">VG008</strain>
    </source>
</reference>
<dbReference type="EMBL" id="MH170055">
    <property type="protein sequence ID" value="AXS01034.1"/>
    <property type="molecule type" value="Genomic_DNA"/>
</dbReference>
<reference evidence="2" key="2">
    <citation type="submission" date="2014-08" db="EMBL/GenBank/DDBJ databases">
        <authorList>
            <person name="Cuartas Otalora P.E."/>
            <person name="Barrera Cubillos G.P."/>
            <person name="Barreto Hernandez E."/>
            <person name="Belaich M.N."/>
            <person name="Ghiringhelli P.D."/>
            <person name="Villamizar Rivero L.F."/>
        </authorList>
    </citation>
    <scope>NUCLEOTIDE SEQUENCE</scope>
    <source>
        <strain evidence="2">VG008</strain>
    </source>
</reference>
<dbReference type="OrthoDB" id="27863at10239"/>
<dbReference type="EMBL" id="KJ698690">
    <property type="protein sequence ID" value="AID68452.1"/>
    <property type="molecule type" value="Genomic_DNA"/>
</dbReference>
<dbReference type="EMBL" id="KM371112">
    <property type="protein sequence ID" value="AJK91676.1"/>
    <property type="molecule type" value="Genomic_DNA"/>
</dbReference>
<protein>
    <submittedName>
        <fullName evidence="1">DUF919</fullName>
    </submittedName>
    <submittedName>
        <fullName evidence="2">ORF015</fullName>
    </submittedName>
</protein>
<organism evidence="1">
    <name type="scientific">Spodoptera frugiperda granulovirus</name>
    <dbReference type="NCBI Taxonomy" id="307454"/>
    <lineage>
        <taxon>Viruses</taxon>
        <taxon>Viruses incertae sedis</taxon>
        <taxon>Naldaviricetes</taxon>
        <taxon>Lefavirales</taxon>
        <taxon>Baculoviridae</taxon>
        <taxon>Betabaculovirus</taxon>
        <taxon>Betabaculovirus spofrugiperdae</taxon>
    </lineage>
</organism>
<evidence type="ECO:0000313" key="1">
    <source>
        <dbReference type="EMBL" id="AID68452.1"/>
    </source>
</evidence>
<name>A0A068FMA5_9BBAC</name>
<evidence type="ECO:0000313" key="2">
    <source>
        <dbReference type="EMBL" id="AJK91676.1"/>
    </source>
</evidence>
<reference evidence="1" key="1">
    <citation type="submission" date="2014-04" db="EMBL/GenBank/DDBJ databases">
        <title>Characterization of a Colombian granulovirus (Baculoviridae: betabaculovirus) isolated from Spodoptera frugiperda (J.E. Smith) (Lepidoptera: Noctuidae) larvae.</title>
        <authorList>
            <person name="Cuartas P."/>
            <person name="Barrera G."/>
            <person name="Barreto-Hernandez E."/>
            <person name="Villamizar L."/>
        </authorList>
    </citation>
    <scope>NUCLEOTIDE SEQUENCE</scope>
    <source>
        <strain evidence="1">VG008</strain>
    </source>
</reference>
<proteinExistence type="predicted"/>
<sequence length="70" mass="8215">MNDDKSIATTRYSAMSVTDQLDLINKMKRDMIRVTTHHERLARIEKHPQATQLKLKTLRETYLLAMTDLL</sequence>
<dbReference type="Proteomes" id="UP000201335">
    <property type="component" value="Segment"/>
</dbReference>
<dbReference type="KEGG" id="vg:23632017"/>
<accession>A0A068FMA5</accession>
<reference evidence="3" key="4">
    <citation type="journal article" date="2018" name="PLoS ONE">
        <title>Genomic analysis of an Argentinean isolate of Spodoptera frugiperda granulovirus reveals that various baculoviruses code for Lef-7 proteins with three F-box domains.</title>
        <authorList>
            <person name="Ferrelli M.L."/>
            <person name="Pidre M.L."/>
            <person name="Ghiringhelli P.D."/>
            <person name="Torres S."/>
            <person name="Fabre M.L."/>
            <person name="Masson T."/>
            <person name="Cedola M.T."/>
            <person name="Sciocco-Cap A."/>
            <person name="Romanowski V."/>
        </authorList>
    </citation>
    <scope>NUCLEOTIDE SEQUENCE</scope>
    <source>
        <strain evidence="3">ARG</strain>
    </source>
</reference>
<dbReference type="Pfam" id="PF06034">
    <property type="entry name" value="DUF919"/>
    <property type="match status" value="1"/>
</dbReference>
<keyword evidence="4" id="KW-1185">Reference proteome</keyword>
<dbReference type="InterPro" id="IPR009265">
    <property type="entry name" value="AcMNPV_Orf29"/>
</dbReference>
<evidence type="ECO:0000313" key="4">
    <source>
        <dbReference type="Proteomes" id="UP000201335"/>
    </source>
</evidence>
<evidence type="ECO:0000313" key="3">
    <source>
        <dbReference type="EMBL" id="AXS01034.1"/>
    </source>
</evidence>
<dbReference type="GeneID" id="23632017"/>